<dbReference type="Proteomes" id="UP000092482">
    <property type="component" value="Chromosome"/>
</dbReference>
<reference evidence="1 2" key="1">
    <citation type="submission" date="2016-03" db="EMBL/GenBank/DDBJ databases">
        <title>Shallow-sea hydrothermal system.</title>
        <authorList>
            <person name="Tang K."/>
        </authorList>
    </citation>
    <scope>NUCLEOTIDE SEQUENCE [LARGE SCALE GENOMIC DNA]</scope>
    <source>
        <strain evidence="1 2">JLT9</strain>
    </source>
</reference>
<proteinExistence type="predicted"/>
<evidence type="ECO:0000313" key="1">
    <source>
        <dbReference type="EMBL" id="ANS78298.1"/>
    </source>
</evidence>
<gene>
    <name evidence="1" type="ORF">SGUI_0902</name>
</gene>
<sequence length="40" mass="4890">MSQQRDEHADRLTALRRHRGTLTGVYPTYHLEQLREDWPR</sequence>
<organism evidence="1 2">
    <name type="scientific">Serinicoccus hydrothermalis</name>
    <dbReference type="NCBI Taxonomy" id="1758689"/>
    <lineage>
        <taxon>Bacteria</taxon>
        <taxon>Bacillati</taxon>
        <taxon>Actinomycetota</taxon>
        <taxon>Actinomycetes</taxon>
        <taxon>Micrococcales</taxon>
        <taxon>Ornithinimicrobiaceae</taxon>
        <taxon>Serinicoccus</taxon>
    </lineage>
</organism>
<dbReference type="KEGG" id="serj:SGUI_0902"/>
<dbReference type="STRING" id="1758689.SGUI_0902"/>
<protein>
    <submittedName>
        <fullName evidence="1">Uncharacterized protein</fullName>
    </submittedName>
</protein>
<dbReference type="AlphaFoldDB" id="A0A1B1NA59"/>
<dbReference type="EMBL" id="CP014989">
    <property type="protein sequence ID" value="ANS78298.1"/>
    <property type="molecule type" value="Genomic_DNA"/>
</dbReference>
<accession>A0A1B1NA59</accession>
<dbReference type="RefSeq" id="WP_257784409.1">
    <property type="nucleotide sequence ID" value="NZ_CP014989.1"/>
</dbReference>
<evidence type="ECO:0000313" key="2">
    <source>
        <dbReference type="Proteomes" id="UP000092482"/>
    </source>
</evidence>
<name>A0A1B1NA59_9MICO</name>
<keyword evidence="2" id="KW-1185">Reference proteome</keyword>